<dbReference type="Proteomes" id="UP000694569">
    <property type="component" value="Unplaced"/>
</dbReference>
<dbReference type="PANTHER" id="PTHR31635">
    <property type="entry name" value="REVERSE TRANSCRIPTASE DOMAIN-CONTAINING PROTEIN-RELATED"/>
    <property type="match status" value="1"/>
</dbReference>
<dbReference type="Gene3D" id="3.60.10.10">
    <property type="entry name" value="Endonuclease/exonuclease/phosphatase"/>
    <property type="match status" value="1"/>
</dbReference>
<organism evidence="2 3">
    <name type="scientific">Leptobrachium leishanense</name>
    <name type="common">Leishan spiny toad</name>
    <dbReference type="NCBI Taxonomy" id="445787"/>
    <lineage>
        <taxon>Eukaryota</taxon>
        <taxon>Metazoa</taxon>
        <taxon>Chordata</taxon>
        <taxon>Craniata</taxon>
        <taxon>Vertebrata</taxon>
        <taxon>Euteleostomi</taxon>
        <taxon>Amphibia</taxon>
        <taxon>Batrachia</taxon>
        <taxon>Anura</taxon>
        <taxon>Pelobatoidea</taxon>
        <taxon>Megophryidae</taxon>
        <taxon>Leptobrachium</taxon>
    </lineage>
</organism>
<proteinExistence type="predicted"/>
<dbReference type="GeneTree" id="ENSGT00940000165023"/>
<dbReference type="PROSITE" id="PS50878">
    <property type="entry name" value="RT_POL"/>
    <property type="match status" value="1"/>
</dbReference>
<dbReference type="PANTHER" id="PTHR31635:SF196">
    <property type="entry name" value="REVERSE TRANSCRIPTASE DOMAIN-CONTAINING PROTEIN-RELATED"/>
    <property type="match status" value="1"/>
</dbReference>
<dbReference type="SUPFAM" id="SSF56672">
    <property type="entry name" value="DNA/RNA polymerases"/>
    <property type="match status" value="1"/>
</dbReference>
<dbReference type="InterPro" id="IPR000477">
    <property type="entry name" value="RT_dom"/>
</dbReference>
<keyword evidence="3" id="KW-1185">Reference proteome</keyword>
<evidence type="ECO:0000313" key="3">
    <source>
        <dbReference type="Proteomes" id="UP000694569"/>
    </source>
</evidence>
<reference evidence="2" key="2">
    <citation type="submission" date="2025-09" db="UniProtKB">
        <authorList>
            <consortium name="Ensembl"/>
        </authorList>
    </citation>
    <scope>IDENTIFICATION</scope>
</reference>
<dbReference type="InterPro" id="IPR036691">
    <property type="entry name" value="Endo/exonu/phosph_ase_sf"/>
</dbReference>
<accession>A0A8C5PRI9</accession>
<dbReference type="GO" id="GO:0003824">
    <property type="term" value="F:catalytic activity"/>
    <property type="evidence" value="ECO:0007669"/>
    <property type="project" value="InterPro"/>
</dbReference>
<dbReference type="OrthoDB" id="10014409at2759"/>
<dbReference type="CDD" id="cd09076">
    <property type="entry name" value="L1-EN"/>
    <property type="match status" value="1"/>
</dbReference>
<name>A0A8C5PRI9_9ANUR</name>
<dbReference type="Pfam" id="PF00078">
    <property type="entry name" value="RVT_1"/>
    <property type="match status" value="1"/>
</dbReference>
<dbReference type="SUPFAM" id="SSF56219">
    <property type="entry name" value="DNase I-like"/>
    <property type="match status" value="1"/>
</dbReference>
<dbReference type="Ensembl" id="ENSLLET00000027942.1">
    <property type="protein sequence ID" value="ENSLLEP00000026895.1"/>
    <property type="gene ID" value="ENSLLEG00000017094.1"/>
</dbReference>
<dbReference type="InterPro" id="IPR005135">
    <property type="entry name" value="Endo/exonuclease/phosphatase"/>
</dbReference>
<dbReference type="CDD" id="cd01650">
    <property type="entry name" value="RT_nLTR_like"/>
    <property type="match status" value="1"/>
</dbReference>
<dbReference type="InterPro" id="IPR043502">
    <property type="entry name" value="DNA/RNA_pol_sf"/>
</dbReference>
<evidence type="ECO:0000259" key="1">
    <source>
        <dbReference type="PROSITE" id="PS50878"/>
    </source>
</evidence>
<evidence type="ECO:0000313" key="2">
    <source>
        <dbReference type="Ensembl" id="ENSLLEP00000026895.1"/>
    </source>
</evidence>
<dbReference type="Pfam" id="PF03372">
    <property type="entry name" value="Exo_endo_phos"/>
    <property type="match status" value="1"/>
</dbReference>
<feature type="domain" description="Reverse transcriptase" evidence="1">
    <location>
        <begin position="509"/>
        <end position="776"/>
    </location>
</feature>
<sequence length="1287" mass="145514">MAFKQASLVLFSINAKGLNIPEKRSTALTDFRKHKASIVFVQETHFRVGSRPRLTDSNFPTGLFSDTPGSKSKGTAILFHKSVPYQEKATLTDENGRYVFTKGQIAGQLFTFANVYVPNKAQHRFLAKTLKILHAFSEGTLILGGDFNVPLHPTVDTSTGRSSMPSHVLRSISHTLHSSRLVDCWRALHPTDRDFSFYAHTTASYSRIDYIFLPFYHLHLLLSATIGNITWSDHAPVIATFLSPTFRPTAPNWRLNDAHLADPVLLADSRLVLERYFEENVDPEITPATVWEAHKCVMRGHFVSVGSAIKKRREAEIQDLLSKIDETELQHKRTGEATLLSSLTELRRSLADIMHTKHHRDLRRSQAYFHVNGNKCGRLLARQLAKRRSATYIPSIRNKKGDLQHLPQPILQSITDYYKSLYAVPGSPSEAARSQLRLDIDRYLTRFLTRKVTPSAAELLDEPLTNVELHLAIKSTPSGKCPGPDGFPTHYYKHFADILSPHFLRAFNSLSGAKLLPPQSLMATIVLIPKEGKDKEHCASYRPISLLNCDVKLFAKILASRLNAHIPSLIHLDQVGFVPHREARDNTIRALHLIHAAPRVSGGLLLLSTDAEKAFDRVGWDFLFATLRHLGLGPSLCSWIEALYKGPSARVCVNGIFTDSFPICNGTRQGCPLSPLLFVLSLEPFLEAVRQHSDISGVTLGREPHKVAAYADDLLFFVSNPLISLPNILAAFEEYYTLANLKINFSKSSILNISVPSHRVIAMRPTLPFTWVGSRLKYLGVWLTADSTRLFDLNFIPLLSAVRRDLKAWDLSHISWLGRVSVIKMNILPRFLYLFQTLPIAVPRSFFASLRSLLSSYIWRRARPRIRFDILTRARNQGGLGAPDFYRYYVSCHLLRAVEWSGEGVRKRWKSAEQALLEVPLAILPWVPRSVGLRLTRSSPYTRITLQCWYQVTTQSNLTSHPSPMTPITYGEGFLSHMGPRALISLIPVPVPRVHHFLTNTGPLPLHALLGDSPPTFLHQLKFRQVTECLRNAPRQHMLRRPFTPLESRCASPTHLAHGVSFMYSLIREAAAAVPPPFMGKWETMLDCTFTDEQWMGICELTHRCSIASGAQETAYKLLSLWYYTPLRIHAISPAASPDCWRCFNALGSVLHLWWECPLIRPYWSSLHSIARVLLGYPPPFTPATMLLHHTSMSVAAYRNSLLPRILNIAKSLIPLYWKRNTPPTIQLWFIKMEELRVVERLHLSTTDQLPRYSQIWSQWDAITITTAFIDRLSPTLSQLEPSTTPP</sequence>
<reference evidence="2" key="1">
    <citation type="submission" date="2025-08" db="UniProtKB">
        <authorList>
            <consortium name="Ensembl"/>
        </authorList>
    </citation>
    <scope>IDENTIFICATION</scope>
</reference>
<protein>
    <recommendedName>
        <fullName evidence="1">Reverse transcriptase domain-containing protein</fullName>
    </recommendedName>
</protein>